<dbReference type="Proteomes" id="UP000366051">
    <property type="component" value="Chromosome"/>
</dbReference>
<dbReference type="GO" id="GO:0016987">
    <property type="term" value="F:sigma factor activity"/>
    <property type="evidence" value="ECO:0007669"/>
    <property type="project" value="UniProtKB-KW"/>
</dbReference>
<keyword evidence="5" id="KW-0804">Transcription</keyword>
<dbReference type="InterPro" id="IPR036388">
    <property type="entry name" value="WH-like_DNA-bd_sf"/>
</dbReference>
<evidence type="ECO:0000259" key="7">
    <source>
        <dbReference type="Pfam" id="PF08281"/>
    </source>
</evidence>
<accession>A0A5Q2MXE6</accession>
<dbReference type="Pfam" id="PF04542">
    <property type="entry name" value="Sigma70_r2"/>
    <property type="match status" value="1"/>
</dbReference>
<dbReference type="KEGG" id="hcv:FTV88_1035"/>
<dbReference type="GO" id="GO:0003677">
    <property type="term" value="F:DNA binding"/>
    <property type="evidence" value="ECO:0007669"/>
    <property type="project" value="UniProtKB-KW"/>
</dbReference>
<gene>
    <name evidence="8" type="ORF">FTV88_1035</name>
</gene>
<dbReference type="GO" id="GO:0006352">
    <property type="term" value="P:DNA-templated transcription initiation"/>
    <property type="evidence" value="ECO:0007669"/>
    <property type="project" value="InterPro"/>
</dbReference>
<feature type="domain" description="RNA polymerase sigma factor 70 region 4 type 2" evidence="7">
    <location>
        <begin position="100"/>
        <end position="150"/>
    </location>
</feature>
<dbReference type="InterPro" id="IPR013325">
    <property type="entry name" value="RNA_pol_sigma_r2"/>
</dbReference>
<dbReference type="InterPro" id="IPR039425">
    <property type="entry name" value="RNA_pol_sigma-70-like"/>
</dbReference>
<comment type="similarity">
    <text evidence="1">Belongs to the sigma-70 factor family. ECF subfamily.</text>
</comment>
<dbReference type="InterPro" id="IPR013249">
    <property type="entry name" value="RNA_pol_sigma70_r4_t2"/>
</dbReference>
<protein>
    <submittedName>
        <fullName evidence="8">RNA polymerase sigma-24</fullName>
    </submittedName>
</protein>
<dbReference type="PANTHER" id="PTHR43133">
    <property type="entry name" value="RNA POLYMERASE ECF-TYPE SIGMA FACTO"/>
    <property type="match status" value="1"/>
</dbReference>
<evidence type="ECO:0000256" key="1">
    <source>
        <dbReference type="ARBA" id="ARBA00010641"/>
    </source>
</evidence>
<name>A0A5Q2MXE6_9FIRM</name>
<keyword evidence="4" id="KW-0238">DNA-binding</keyword>
<evidence type="ECO:0000313" key="9">
    <source>
        <dbReference type="Proteomes" id="UP000366051"/>
    </source>
</evidence>
<evidence type="ECO:0000256" key="2">
    <source>
        <dbReference type="ARBA" id="ARBA00023015"/>
    </source>
</evidence>
<dbReference type="Gene3D" id="1.10.10.10">
    <property type="entry name" value="Winged helix-like DNA-binding domain superfamily/Winged helix DNA-binding domain"/>
    <property type="match status" value="1"/>
</dbReference>
<evidence type="ECO:0000256" key="4">
    <source>
        <dbReference type="ARBA" id="ARBA00023125"/>
    </source>
</evidence>
<keyword evidence="2" id="KW-0805">Transcription regulation</keyword>
<dbReference type="SUPFAM" id="SSF88946">
    <property type="entry name" value="Sigma2 domain of RNA polymerase sigma factors"/>
    <property type="match status" value="1"/>
</dbReference>
<keyword evidence="9" id="KW-1185">Reference proteome</keyword>
<dbReference type="Pfam" id="PF08281">
    <property type="entry name" value="Sigma70_r4_2"/>
    <property type="match status" value="1"/>
</dbReference>
<evidence type="ECO:0000256" key="3">
    <source>
        <dbReference type="ARBA" id="ARBA00023082"/>
    </source>
</evidence>
<dbReference type="CDD" id="cd06171">
    <property type="entry name" value="Sigma70_r4"/>
    <property type="match status" value="1"/>
</dbReference>
<dbReference type="EMBL" id="CP045875">
    <property type="protein sequence ID" value="QGG47187.1"/>
    <property type="molecule type" value="Genomic_DNA"/>
</dbReference>
<organism evidence="8 9">
    <name type="scientific">Heliorestis convoluta</name>
    <dbReference type="NCBI Taxonomy" id="356322"/>
    <lineage>
        <taxon>Bacteria</taxon>
        <taxon>Bacillati</taxon>
        <taxon>Bacillota</taxon>
        <taxon>Clostridia</taxon>
        <taxon>Eubacteriales</taxon>
        <taxon>Heliobacteriaceae</taxon>
        <taxon>Heliorestis</taxon>
    </lineage>
</organism>
<feature type="domain" description="RNA polymerase sigma-70 region 2" evidence="6">
    <location>
        <begin position="2"/>
        <end position="59"/>
    </location>
</feature>
<dbReference type="SUPFAM" id="SSF88659">
    <property type="entry name" value="Sigma3 and sigma4 domains of RNA polymerase sigma factors"/>
    <property type="match status" value="1"/>
</dbReference>
<proteinExistence type="inferred from homology"/>
<evidence type="ECO:0000313" key="8">
    <source>
        <dbReference type="EMBL" id="QGG47187.1"/>
    </source>
</evidence>
<dbReference type="InterPro" id="IPR013324">
    <property type="entry name" value="RNA_pol_sigma_r3/r4-like"/>
</dbReference>
<dbReference type="InterPro" id="IPR014284">
    <property type="entry name" value="RNA_pol_sigma-70_dom"/>
</dbReference>
<keyword evidence="3" id="KW-0731">Sigma factor</keyword>
<dbReference type="NCBIfam" id="TIGR02937">
    <property type="entry name" value="sigma70-ECF"/>
    <property type="match status" value="1"/>
</dbReference>
<dbReference type="Gene3D" id="1.10.1740.10">
    <property type="match status" value="1"/>
</dbReference>
<evidence type="ECO:0000259" key="6">
    <source>
        <dbReference type="Pfam" id="PF04542"/>
    </source>
</evidence>
<evidence type="ECO:0000256" key="5">
    <source>
        <dbReference type="ARBA" id="ARBA00023163"/>
    </source>
</evidence>
<dbReference type="AlphaFoldDB" id="A0A5Q2MXE6"/>
<reference evidence="9" key="1">
    <citation type="submission" date="2019-11" db="EMBL/GenBank/DDBJ databases">
        <title>Genome sequence of Heliorestis convoluta strain HH, an alkaliphilic and minimalistic phototrophic bacterium from a soda lake in Egypt.</title>
        <authorList>
            <person name="Dewey E.D."/>
            <person name="Stokes L.M."/>
            <person name="Burchell B.M."/>
            <person name="Shaffer K.N."/>
            <person name="Huntington A.M."/>
            <person name="Baker J.M."/>
            <person name="Nadendla S."/>
            <person name="Giglio M.G."/>
            <person name="Touchman J.W."/>
            <person name="Blankenship R.E."/>
            <person name="Madigan M.T."/>
            <person name="Sattley W.M."/>
        </authorList>
    </citation>
    <scope>NUCLEOTIDE SEQUENCE [LARGE SCALE GENOMIC DNA]</scope>
    <source>
        <strain evidence="9">HH</strain>
    </source>
</reference>
<dbReference type="InterPro" id="IPR007627">
    <property type="entry name" value="RNA_pol_sigma70_r2"/>
</dbReference>
<dbReference type="PANTHER" id="PTHR43133:SF8">
    <property type="entry name" value="RNA POLYMERASE SIGMA FACTOR HI_1459-RELATED"/>
    <property type="match status" value="1"/>
</dbReference>
<sequence>MYGLAVHLTGNPDDAQDLAQEAFVRAYRSIGSFRFQSDFGTWMHRITVNTWINMTRKQKGIYLESLDQEIEGESSSYKKEVASDDVGPDQAFERQEFQGMVRKALLELNEEHRTVLVMREIYGYSYDEIAASTESSLGTVKSRINRAKSNLRKKILELSGKYDFPFARDRKAGDRQ</sequence>